<name>A0A553ZK42_9ACTN</name>
<dbReference type="Proteomes" id="UP000320888">
    <property type="component" value="Unassembled WGS sequence"/>
</dbReference>
<organism evidence="2 3">
    <name type="scientific">Streptomyces benahoarensis</name>
    <dbReference type="NCBI Taxonomy" id="2595054"/>
    <lineage>
        <taxon>Bacteria</taxon>
        <taxon>Bacillati</taxon>
        <taxon>Actinomycetota</taxon>
        <taxon>Actinomycetes</taxon>
        <taxon>Kitasatosporales</taxon>
        <taxon>Streptomycetaceae</taxon>
        <taxon>Streptomyces</taxon>
    </lineage>
</organism>
<dbReference type="OrthoDB" id="5196985at2"/>
<keyword evidence="1" id="KW-0812">Transmembrane</keyword>
<keyword evidence="1" id="KW-0472">Membrane</keyword>
<sequence length="102" mass="10980">MSDHQHDVAALERESATAARLFDVRRIIGGLFAVYGVIVTVAGFTASDADLKKAQGININLWTGLGMFALGVFFLVWLKLRPTVPPTAEELGAQEPEDTPAP</sequence>
<accession>A0A553ZK42</accession>
<protein>
    <submittedName>
        <fullName evidence="2">Uncharacterized protein</fullName>
    </submittedName>
</protein>
<evidence type="ECO:0000256" key="1">
    <source>
        <dbReference type="SAM" id="Phobius"/>
    </source>
</evidence>
<dbReference type="AlphaFoldDB" id="A0A553ZK42"/>
<proteinExistence type="predicted"/>
<keyword evidence="3" id="KW-1185">Reference proteome</keyword>
<dbReference type="RefSeq" id="WP_143941418.1">
    <property type="nucleotide sequence ID" value="NZ_VKLS01000108.1"/>
</dbReference>
<reference evidence="2 3" key="1">
    <citation type="submission" date="2019-07" db="EMBL/GenBank/DDBJ databases">
        <title>Draft genome for Streptomyces benahoarensis MZ03-48.</title>
        <authorList>
            <person name="Gonzalez-Pimentel J.L."/>
        </authorList>
    </citation>
    <scope>NUCLEOTIDE SEQUENCE [LARGE SCALE GENOMIC DNA]</scope>
    <source>
        <strain evidence="2 3">MZ03-48</strain>
    </source>
</reference>
<keyword evidence="1" id="KW-1133">Transmembrane helix</keyword>
<evidence type="ECO:0000313" key="2">
    <source>
        <dbReference type="EMBL" id="TSB41828.1"/>
    </source>
</evidence>
<feature type="transmembrane region" description="Helical" evidence="1">
    <location>
        <begin position="27"/>
        <end position="47"/>
    </location>
</feature>
<dbReference type="EMBL" id="VKLS01000108">
    <property type="protein sequence ID" value="TSB41828.1"/>
    <property type="molecule type" value="Genomic_DNA"/>
</dbReference>
<evidence type="ECO:0000313" key="3">
    <source>
        <dbReference type="Proteomes" id="UP000320888"/>
    </source>
</evidence>
<comment type="caution">
    <text evidence="2">The sequence shown here is derived from an EMBL/GenBank/DDBJ whole genome shotgun (WGS) entry which is preliminary data.</text>
</comment>
<feature type="transmembrane region" description="Helical" evidence="1">
    <location>
        <begin position="59"/>
        <end position="78"/>
    </location>
</feature>
<gene>
    <name evidence="2" type="ORF">FNZ23_11720</name>
</gene>